<comment type="caution">
    <text evidence="2">The sequence shown here is derived from an EMBL/GenBank/DDBJ whole genome shotgun (WGS) entry which is preliminary data.</text>
</comment>
<evidence type="ECO:0000256" key="1">
    <source>
        <dbReference type="SAM" id="MobiDB-lite"/>
    </source>
</evidence>
<keyword evidence="3" id="KW-1185">Reference proteome</keyword>
<sequence>MTKLGLLARIEAKPEYAEKVEALLRTPSNWRSRRSTPSPGSRSGRTRPPSGSSTPSPTSKGVRGTSRERSPPR</sequence>
<name>A0ABU8UFM1_9ACTN</name>
<reference evidence="2 3" key="1">
    <citation type="submission" date="2024-03" db="EMBL/GenBank/DDBJ databases">
        <title>Novel Streptomyces species of biotechnological and ecological value are a feature of Machair soil.</title>
        <authorList>
            <person name="Prole J.R."/>
            <person name="Goodfellow M."/>
            <person name="Allenby N."/>
            <person name="Ward A.C."/>
        </authorList>
    </citation>
    <scope>NUCLEOTIDE SEQUENCE [LARGE SCALE GENOMIC DNA]</scope>
    <source>
        <strain evidence="2 3">MS1.AVA.1</strain>
    </source>
</reference>
<evidence type="ECO:0000313" key="2">
    <source>
        <dbReference type="EMBL" id="MEJ8667709.1"/>
    </source>
</evidence>
<feature type="compositionally biased region" description="Low complexity" evidence="1">
    <location>
        <begin position="35"/>
        <end position="59"/>
    </location>
</feature>
<feature type="region of interest" description="Disordered" evidence="1">
    <location>
        <begin position="25"/>
        <end position="73"/>
    </location>
</feature>
<proteinExistence type="predicted"/>
<organism evidence="2 3">
    <name type="scientific">Streptomyces machairae</name>
    <dbReference type="NCBI Taxonomy" id="3134109"/>
    <lineage>
        <taxon>Bacteria</taxon>
        <taxon>Bacillati</taxon>
        <taxon>Actinomycetota</taxon>
        <taxon>Actinomycetes</taxon>
        <taxon>Kitasatosporales</taxon>
        <taxon>Streptomycetaceae</taxon>
        <taxon>Streptomyces</taxon>
    </lineage>
</organism>
<dbReference type="EMBL" id="JBBKAK010000001">
    <property type="protein sequence ID" value="MEJ8667709.1"/>
    <property type="molecule type" value="Genomic_DNA"/>
</dbReference>
<evidence type="ECO:0000313" key="3">
    <source>
        <dbReference type="Proteomes" id="UP001376459"/>
    </source>
</evidence>
<dbReference type="Proteomes" id="UP001376459">
    <property type="component" value="Unassembled WGS sequence"/>
</dbReference>
<accession>A0ABU8UFM1</accession>
<protein>
    <submittedName>
        <fullName evidence="2">Uncharacterized protein</fullName>
    </submittedName>
</protein>
<gene>
    <name evidence="2" type="ORF">WKI71_01375</name>
</gene>